<dbReference type="Proteomes" id="UP000251241">
    <property type="component" value="Unassembled WGS sequence"/>
</dbReference>
<name>A0A2X2J5R5_SPHMU</name>
<gene>
    <name evidence="1" type="ORF">NCTC11343_02645</name>
</gene>
<dbReference type="GeneID" id="97182588"/>
<dbReference type="InterPro" id="IPR018707">
    <property type="entry name" value="LpxR"/>
</dbReference>
<evidence type="ECO:0000313" key="2">
    <source>
        <dbReference type="Proteomes" id="UP000251241"/>
    </source>
</evidence>
<reference evidence="1 2" key="1">
    <citation type="submission" date="2018-06" db="EMBL/GenBank/DDBJ databases">
        <authorList>
            <consortium name="Pathogen Informatics"/>
            <person name="Doyle S."/>
        </authorList>
    </citation>
    <scope>NUCLEOTIDE SEQUENCE [LARGE SCALE GENOMIC DNA]</scope>
    <source>
        <strain evidence="1 2">NCTC11343</strain>
    </source>
</reference>
<evidence type="ECO:0000313" key="1">
    <source>
        <dbReference type="EMBL" id="SPZ86983.1"/>
    </source>
</evidence>
<accession>A0A2X2J5R5</accession>
<dbReference type="Gene3D" id="2.40.128.140">
    <property type="entry name" value="Outer membrane protein"/>
    <property type="match status" value="1"/>
</dbReference>
<proteinExistence type="predicted"/>
<dbReference type="EMBL" id="UAUU01000009">
    <property type="protein sequence ID" value="SPZ86983.1"/>
    <property type="molecule type" value="Genomic_DNA"/>
</dbReference>
<dbReference type="Pfam" id="PF09982">
    <property type="entry name" value="LpxR"/>
    <property type="match status" value="1"/>
</dbReference>
<dbReference type="RefSeq" id="WP_112374893.1">
    <property type="nucleotide sequence ID" value="NZ_CP069793.1"/>
</dbReference>
<organism evidence="1 2">
    <name type="scientific">Sphingobacterium multivorum</name>
    <dbReference type="NCBI Taxonomy" id="28454"/>
    <lineage>
        <taxon>Bacteria</taxon>
        <taxon>Pseudomonadati</taxon>
        <taxon>Bacteroidota</taxon>
        <taxon>Sphingobacteriia</taxon>
        <taxon>Sphingobacteriales</taxon>
        <taxon>Sphingobacteriaceae</taxon>
        <taxon>Sphingobacterium</taxon>
    </lineage>
</organism>
<protein>
    <submittedName>
        <fullName evidence="1">Uncharacterized protein conserved in bacteria</fullName>
    </submittedName>
</protein>
<sequence length="319" mass="36875">MSVALRFLGLFWAVIVPCFFVFGQVKFRNQEIAVQNDNDVYLLTGQDRYYTNGININYRIALPGKLDKQSSNTVLDFEIGQRIYNGISIIDYRRQEKKYDRPFAGYLYFSAGVTRFLPQDQVIEFKTELAQIGPKSYGEEAQKFIHHLFGMYEATGWDTQLGNSFGIDLSATYKKGLYRSQNQQFDVGIIGEGTIGLNNTNLGIAAPFRLGKLKSYQASTLTHGHLTQDRADNDKEWYFIYQPSMSRIFYSATVEGGRGQNDPIGKLYTIQPWMLSHRIGFNWSNHKINYGINYIFNSKELKSVFHRHQYGELFFAYRF</sequence>
<dbReference type="AlphaFoldDB" id="A0A2X2J5R5"/>
<dbReference type="InterPro" id="IPR037107">
    <property type="entry name" value="Put_OMP_sf"/>
</dbReference>